<comment type="similarity">
    <text evidence="4">Belongs to the FADH(2)-utilizing monooxygenase family.</text>
</comment>
<dbReference type="InterPro" id="IPR024677">
    <property type="entry name" value="HpaB/PvcC"/>
</dbReference>
<dbReference type="Pfam" id="PF11794">
    <property type="entry name" value="HpaB_N"/>
    <property type="match status" value="1"/>
</dbReference>
<dbReference type="GO" id="GO:0016627">
    <property type="term" value="F:oxidoreductase activity, acting on the CH-CH group of donors"/>
    <property type="evidence" value="ECO:0007669"/>
    <property type="project" value="InterPro"/>
</dbReference>
<sequence>MTDTRHSTGATGAPGTGTTGSAGATGDAAPRRTTRPMTGDEYLESIRDGREIWAYGERVDDVTKHPAFRNTARMTARLYDALHDPEHHDTLTTPTDTGSDGYTHKFYRVPRSVEDLVGDRDAIACWARMTYGWMGRSPDYKASFLVTLGADPDYYGEFADNARRWYAEAQERVLFWNHAVINPPVDRNRAPDEVGDVFVHVEKECDDGLVVSGAKVVATGSALTHFNFVAHYGLPVKKKEFALVATLPMDAPGVKLICRQSYELAANRMGSPFDYPLSSRLDENDTVFILDKVKIPWENVFIYGDTAKAGTFLNTSGFTHRLTFHGVTRLAVKLDFLAGLLLKGLDVTGTKDFRGIQTRVGEVLAWRNMFWGLSDAMAHNPNAWHDGGLLPNLDYGMAYRWFMTIGYPRVREIILQDLSSGLIYLNSHAKDFQNPELRPHLDRYMRGSNGYDSVERVKLMKLIWDSVGTEFGGRHELYERNYSGNHENVRIELLMAQTASGLVDGYRGFAEECMSEYDLDGWTAPDLIGPDQA</sequence>
<dbReference type="FunFam" id="1.10.3140.10:FF:000001">
    <property type="entry name" value="4-hydroxyphenylacetate 3-monooxygenase oxygenase component"/>
    <property type="match status" value="1"/>
</dbReference>
<proteinExistence type="inferred from homology"/>
<dbReference type="InterPro" id="IPR004925">
    <property type="entry name" value="HpaB/PvcC/4-BUDH"/>
</dbReference>
<dbReference type="EMBL" id="FJ768957">
    <property type="protein sequence ID" value="ACN39019.1"/>
    <property type="molecule type" value="Genomic_DNA"/>
</dbReference>
<name>C0LTS7_STRAH</name>
<dbReference type="GO" id="GO:0004497">
    <property type="term" value="F:monooxygenase activity"/>
    <property type="evidence" value="ECO:0007669"/>
    <property type="project" value="UniProtKB-ARBA"/>
</dbReference>
<feature type="domain" description="HpaB/PvcC/4-BUDH C-terminal" evidence="7">
    <location>
        <begin position="309"/>
        <end position="510"/>
    </location>
</feature>
<evidence type="ECO:0000256" key="5">
    <source>
        <dbReference type="PIRSR" id="PIRSR000331-2"/>
    </source>
</evidence>
<feature type="binding site" evidence="5">
    <location>
        <position position="219"/>
    </location>
    <ligand>
        <name>FAD</name>
        <dbReference type="ChEBI" id="CHEBI:57692"/>
    </ligand>
</feature>
<dbReference type="PIRSF" id="PIRSF500125">
    <property type="entry name" value="4_HPA_large"/>
    <property type="match status" value="1"/>
</dbReference>
<dbReference type="InterPro" id="IPR024719">
    <property type="entry name" value="HpaB/PvcC/4-BUDH_C"/>
</dbReference>
<dbReference type="InterPro" id="IPR024674">
    <property type="entry name" value="HpaB/PvcC/4-BUDH_N"/>
</dbReference>
<dbReference type="InterPro" id="IPR036250">
    <property type="entry name" value="AcylCo_DH-like_C"/>
</dbReference>
<dbReference type="SUPFAM" id="SSF56645">
    <property type="entry name" value="Acyl-CoA dehydrogenase NM domain-like"/>
    <property type="match status" value="1"/>
</dbReference>
<dbReference type="GO" id="GO:0016705">
    <property type="term" value="F:oxidoreductase activity, acting on paired donors, with incorporation or reduction of molecular oxygen"/>
    <property type="evidence" value="ECO:0007669"/>
    <property type="project" value="UniProtKB-ARBA"/>
</dbReference>
<feature type="binding site" evidence="5">
    <location>
        <begin position="178"/>
        <end position="180"/>
    </location>
    <ligand>
        <name>FAD</name>
        <dbReference type="ChEBI" id="CHEBI:57692"/>
    </ligand>
</feature>
<keyword evidence="3" id="KW-0560">Oxidoreductase</keyword>
<dbReference type="InterPro" id="IPR046373">
    <property type="entry name" value="Acyl-CoA_Oxase/DH_mid-dom_sf"/>
</dbReference>
<evidence type="ECO:0000256" key="6">
    <source>
        <dbReference type="SAM" id="MobiDB-lite"/>
    </source>
</evidence>
<dbReference type="Gene3D" id="1.20.140.10">
    <property type="entry name" value="Butyryl-CoA Dehydrogenase, subunit A, domain 3"/>
    <property type="match status" value="1"/>
</dbReference>
<evidence type="ECO:0000259" key="7">
    <source>
        <dbReference type="Pfam" id="PF03241"/>
    </source>
</evidence>
<evidence type="ECO:0000256" key="4">
    <source>
        <dbReference type="ARBA" id="ARBA00061227"/>
    </source>
</evidence>
<evidence type="ECO:0000256" key="1">
    <source>
        <dbReference type="ARBA" id="ARBA00022630"/>
    </source>
</evidence>
<accession>C0LTS7</accession>
<evidence type="ECO:0000256" key="3">
    <source>
        <dbReference type="ARBA" id="ARBA00023002"/>
    </source>
</evidence>
<dbReference type="FunFam" id="2.40.110.10:FF:000026">
    <property type="entry name" value="4-hydroxyphenylacetate 3-monooxygenase oxygenase component"/>
    <property type="match status" value="1"/>
</dbReference>
<keyword evidence="2 5" id="KW-0274">FAD</keyword>
<dbReference type="AlphaFoldDB" id="C0LTS7"/>
<dbReference type="Gene3D" id="1.10.3140.10">
    <property type="entry name" value="4-hydroxybutyryl-coa dehydratase, domain 1"/>
    <property type="match status" value="1"/>
</dbReference>
<gene>
    <name evidence="9" type="primary">tomF</name>
</gene>
<evidence type="ECO:0000313" key="9">
    <source>
        <dbReference type="EMBL" id="ACN39019.1"/>
    </source>
</evidence>
<dbReference type="SUPFAM" id="SSF47203">
    <property type="entry name" value="Acyl-CoA dehydrogenase C-terminal domain-like"/>
    <property type="match status" value="1"/>
</dbReference>
<dbReference type="Gene3D" id="2.40.110.10">
    <property type="entry name" value="Butyryl-CoA Dehydrogenase, subunit A, domain 2"/>
    <property type="match status" value="1"/>
</dbReference>
<reference evidence="9" key="1">
    <citation type="journal article" date="2009" name="Appl. Environ. Microbiol.">
        <title>Cloning and characterization of the biosynthetic gene cluster for tomaymycin, an SJG-136 monomeric analog.</title>
        <authorList>
            <person name="Li W."/>
            <person name="Chou S."/>
            <person name="Khullar A."/>
            <person name="Gerratana B."/>
        </authorList>
    </citation>
    <scope>NUCLEOTIDE SEQUENCE</scope>
    <source>
        <strain evidence="9">ATCC 21353</strain>
    </source>
</reference>
<keyword evidence="1" id="KW-0285">Flavoprotein</keyword>
<dbReference type="PANTHER" id="PTHR36117:SF3">
    <property type="entry name" value="4-HYDROXYPHENYLACETATE 3-MONOOXYGENASE-RELATED"/>
    <property type="match status" value="1"/>
</dbReference>
<feature type="region of interest" description="Disordered" evidence="6">
    <location>
        <begin position="1"/>
        <end position="41"/>
    </location>
</feature>
<dbReference type="InterPro" id="IPR009100">
    <property type="entry name" value="AcylCoA_DH/oxidase_NM_dom_sf"/>
</dbReference>
<evidence type="ECO:0000259" key="8">
    <source>
        <dbReference type="Pfam" id="PF11794"/>
    </source>
</evidence>
<dbReference type="Pfam" id="PF03241">
    <property type="entry name" value="HpaB"/>
    <property type="match status" value="1"/>
</dbReference>
<dbReference type="PIRSF" id="PIRSF000331">
    <property type="entry name" value="HpaA_HpaB"/>
    <property type="match status" value="1"/>
</dbReference>
<dbReference type="PANTHER" id="PTHR36117">
    <property type="entry name" value="4-HYDROXYPHENYLACETATE 3-MONOOXYGENASE-RELATED"/>
    <property type="match status" value="1"/>
</dbReference>
<protein>
    <submittedName>
        <fullName evidence="9">Putative phenol-2-monoxygenase oxygenase component</fullName>
    </submittedName>
</protein>
<evidence type="ECO:0000256" key="2">
    <source>
        <dbReference type="ARBA" id="ARBA00022827"/>
    </source>
</evidence>
<organism evidence="9">
    <name type="scientific">Streptomyces achromogenes</name>
    <dbReference type="NCBI Taxonomy" id="67255"/>
    <lineage>
        <taxon>Bacteria</taxon>
        <taxon>Bacillati</taxon>
        <taxon>Actinomycetota</taxon>
        <taxon>Actinomycetes</taxon>
        <taxon>Kitasatosporales</taxon>
        <taxon>Streptomycetaceae</taxon>
        <taxon>Streptomyces</taxon>
    </lineage>
</organism>
<feature type="domain" description="HpaB/PvcC/4-BUDH N-terminal" evidence="8">
    <location>
        <begin position="38"/>
        <end position="302"/>
    </location>
</feature>